<evidence type="ECO:0000313" key="2">
    <source>
        <dbReference type="Proteomes" id="UP001620514"/>
    </source>
</evidence>
<reference evidence="1 2" key="1">
    <citation type="submission" date="2024-10" db="EMBL/GenBank/DDBJ databases">
        <authorList>
            <person name="Deangelis K."/>
            <person name="Huntemann M."/>
            <person name="Clum A."/>
            <person name="Wang J."/>
            <person name="Palaniappan K."/>
            <person name="Ritter S."/>
            <person name="Chen I.-M."/>
            <person name="Stamatis D."/>
            <person name="Reddy T."/>
            <person name="O'Malley R."/>
            <person name="Daum C."/>
            <person name="Ng V."/>
            <person name="Ivanova N."/>
            <person name="Kyrpides N."/>
            <person name="Woyke T."/>
        </authorList>
    </citation>
    <scope>NUCLEOTIDE SEQUENCE [LARGE SCALE GENOMIC DNA]</scope>
    <source>
        <strain evidence="1 2">GAS97</strain>
    </source>
</reference>
<dbReference type="CDD" id="cd02440">
    <property type="entry name" value="AdoMet_MTases"/>
    <property type="match status" value="1"/>
</dbReference>
<dbReference type="Pfam" id="PF13489">
    <property type="entry name" value="Methyltransf_23"/>
    <property type="match status" value="1"/>
</dbReference>
<dbReference type="EMBL" id="JBIYDN010000020">
    <property type="protein sequence ID" value="MFK4445590.1"/>
    <property type="molecule type" value="Genomic_DNA"/>
</dbReference>
<dbReference type="RefSeq" id="WP_404610567.1">
    <property type="nucleotide sequence ID" value="NZ_JBIYDN010000020.1"/>
</dbReference>
<gene>
    <name evidence="1" type="ORF">ABH943_005615</name>
</gene>
<dbReference type="InterPro" id="IPR029063">
    <property type="entry name" value="SAM-dependent_MTases_sf"/>
</dbReference>
<protein>
    <submittedName>
        <fullName evidence="1">SAM-dependent methyltransferase</fullName>
    </submittedName>
</protein>
<accession>A0ABW8MPI7</accession>
<proteinExistence type="predicted"/>
<dbReference type="Gene3D" id="3.40.50.150">
    <property type="entry name" value="Vaccinia Virus protein VP39"/>
    <property type="match status" value="1"/>
</dbReference>
<reference evidence="1 2" key="2">
    <citation type="submission" date="2024-11" db="EMBL/GenBank/DDBJ databases">
        <title>Using genomics to understand microbial adaptation to soil warming.</title>
        <authorList>
            <person name="Deangelis K.M. PhD."/>
        </authorList>
    </citation>
    <scope>NUCLEOTIDE SEQUENCE [LARGE SCALE GENOMIC DNA]</scope>
    <source>
        <strain evidence="1 2">GAS97</strain>
    </source>
</reference>
<dbReference type="Proteomes" id="UP001620514">
    <property type="component" value="Unassembled WGS sequence"/>
</dbReference>
<comment type="caution">
    <text evidence="1">The sequence shown here is derived from an EMBL/GenBank/DDBJ whole genome shotgun (WGS) entry which is preliminary data.</text>
</comment>
<evidence type="ECO:0000313" key="1">
    <source>
        <dbReference type="EMBL" id="MFK4445590.1"/>
    </source>
</evidence>
<organism evidence="1 2">
    <name type="scientific">Caballeronia udeis</name>
    <dbReference type="NCBI Taxonomy" id="1232866"/>
    <lineage>
        <taxon>Bacteria</taxon>
        <taxon>Pseudomonadati</taxon>
        <taxon>Pseudomonadota</taxon>
        <taxon>Betaproteobacteria</taxon>
        <taxon>Burkholderiales</taxon>
        <taxon>Burkholderiaceae</taxon>
        <taxon>Caballeronia</taxon>
    </lineage>
</organism>
<keyword evidence="1" id="KW-0808">Transferase</keyword>
<dbReference type="GO" id="GO:0032259">
    <property type="term" value="P:methylation"/>
    <property type="evidence" value="ECO:0007669"/>
    <property type="project" value="UniProtKB-KW"/>
</dbReference>
<keyword evidence="2" id="KW-1185">Reference proteome</keyword>
<dbReference type="GO" id="GO:0008168">
    <property type="term" value="F:methyltransferase activity"/>
    <property type="evidence" value="ECO:0007669"/>
    <property type="project" value="UniProtKB-KW"/>
</dbReference>
<sequence length="199" mass="21693">MTSASGTAGYGTRATDLAALYESISFEDVHRDVLHLFPNQPGHVLDIGAGSGRDAAALALRGHQVVAVEPTAELRAEGQKLHPLPTLQWIDDQLPELLVVRELGARFDVILLTAVWMHLDAAERETAMHAIASLLELGGIVIMSLRHGPIPDGRRMFDVSADETVALGEQTGLSKLHCSEREDMLDRVDVSWSFIALKR</sequence>
<name>A0ABW8MPI7_9BURK</name>
<dbReference type="SUPFAM" id="SSF53335">
    <property type="entry name" value="S-adenosyl-L-methionine-dependent methyltransferases"/>
    <property type="match status" value="1"/>
</dbReference>
<keyword evidence="1" id="KW-0489">Methyltransferase</keyword>